<dbReference type="AlphaFoldDB" id="A0A1V9X0T6"/>
<gene>
    <name evidence="1" type="ORF">BIW11_13779</name>
</gene>
<dbReference type="EMBL" id="MNPL01030276">
    <property type="protein sequence ID" value="OQR67016.1"/>
    <property type="molecule type" value="Genomic_DNA"/>
</dbReference>
<sequence length="47" mass="5477">SPRGSVAWLTAIINPRFVRSFSERLAASKPRAECWWRRLRAHKLNGK</sequence>
<organism evidence="1 2">
    <name type="scientific">Tropilaelaps mercedesae</name>
    <dbReference type="NCBI Taxonomy" id="418985"/>
    <lineage>
        <taxon>Eukaryota</taxon>
        <taxon>Metazoa</taxon>
        <taxon>Ecdysozoa</taxon>
        <taxon>Arthropoda</taxon>
        <taxon>Chelicerata</taxon>
        <taxon>Arachnida</taxon>
        <taxon>Acari</taxon>
        <taxon>Parasitiformes</taxon>
        <taxon>Mesostigmata</taxon>
        <taxon>Gamasina</taxon>
        <taxon>Dermanyssoidea</taxon>
        <taxon>Laelapidae</taxon>
        <taxon>Tropilaelaps</taxon>
    </lineage>
</organism>
<dbReference type="Proteomes" id="UP000192247">
    <property type="component" value="Unassembled WGS sequence"/>
</dbReference>
<protein>
    <submittedName>
        <fullName evidence="1">Uncharacterized protein</fullName>
    </submittedName>
</protein>
<accession>A0A1V9X0T6</accession>
<dbReference type="InParanoid" id="A0A1V9X0T6"/>
<dbReference type="OrthoDB" id="10626388at2759"/>
<keyword evidence="2" id="KW-1185">Reference proteome</keyword>
<proteinExistence type="predicted"/>
<evidence type="ECO:0000313" key="1">
    <source>
        <dbReference type="EMBL" id="OQR67016.1"/>
    </source>
</evidence>
<feature type="non-terminal residue" evidence="1">
    <location>
        <position position="47"/>
    </location>
</feature>
<evidence type="ECO:0000313" key="2">
    <source>
        <dbReference type="Proteomes" id="UP000192247"/>
    </source>
</evidence>
<reference evidence="1 2" key="1">
    <citation type="journal article" date="2017" name="Gigascience">
        <title>Draft genome of the honey bee ectoparasitic mite, Tropilaelaps mercedesae, is shaped by the parasitic life history.</title>
        <authorList>
            <person name="Dong X."/>
            <person name="Armstrong S.D."/>
            <person name="Xia D."/>
            <person name="Makepeace B.L."/>
            <person name="Darby A.C."/>
            <person name="Kadowaki T."/>
        </authorList>
    </citation>
    <scope>NUCLEOTIDE SEQUENCE [LARGE SCALE GENOMIC DNA]</scope>
    <source>
        <strain evidence="1">Wuxi-XJTLU</strain>
    </source>
</reference>
<name>A0A1V9X0T6_9ACAR</name>
<feature type="non-terminal residue" evidence="1">
    <location>
        <position position="1"/>
    </location>
</feature>
<comment type="caution">
    <text evidence="1">The sequence shown here is derived from an EMBL/GenBank/DDBJ whole genome shotgun (WGS) entry which is preliminary data.</text>
</comment>